<dbReference type="EMBL" id="KN838562">
    <property type="protein sequence ID" value="KIK05216.1"/>
    <property type="molecule type" value="Genomic_DNA"/>
</dbReference>
<proteinExistence type="predicted"/>
<dbReference type="HOGENOM" id="CLU_2121468_0_0_1"/>
<name>A0A0C9XJJ2_9AGAR</name>
<sequence length="114" mass="13097">MYLLSLGAVLYYQVVLGVRKKEIKWVWEVPGGDSDSVPIVSSGRKVPPIHRPGADSWTLTLTLTDICRRGFWSSVLWSWESYELFFMGPADKLDCFSESSSHERLVEWKDHVCM</sequence>
<evidence type="ECO:0000313" key="1">
    <source>
        <dbReference type="EMBL" id="KIK05216.1"/>
    </source>
</evidence>
<dbReference type="AlphaFoldDB" id="A0A0C9XJJ2"/>
<dbReference type="Proteomes" id="UP000054477">
    <property type="component" value="Unassembled WGS sequence"/>
</dbReference>
<reference evidence="2" key="2">
    <citation type="submission" date="2015-01" db="EMBL/GenBank/DDBJ databases">
        <title>Evolutionary Origins and Diversification of the Mycorrhizal Mutualists.</title>
        <authorList>
            <consortium name="DOE Joint Genome Institute"/>
            <consortium name="Mycorrhizal Genomics Consortium"/>
            <person name="Kohler A."/>
            <person name="Kuo A."/>
            <person name="Nagy L.G."/>
            <person name="Floudas D."/>
            <person name="Copeland A."/>
            <person name="Barry K.W."/>
            <person name="Cichocki N."/>
            <person name="Veneault-Fourrey C."/>
            <person name="LaButti K."/>
            <person name="Lindquist E.A."/>
            <person name="Lipzen A."/>
            <person name="Lundell T."/>
            <person name="Morin E."/>
            <person name="Murat C."/>
            <person name="Riley R."/>
            <person name="Ohm R."/>
            <person name="Sun H."/>
            <person name="Tunlid A."/>
            <person name="Henrissat B."/>
            <person name="Grigoriev I.V."/>
            <person name="Hibbett D.S."/>
            <person name="Martin F."/>
        </authorList>
    </citation>
    <scope>NUCLEOTIDE SEQUENCE [LARGE SCALE GENOMIC DNA]</scope>
    <source>
        <strain evidence="2">LaAM-08-1</strain>
    </source>
</reference>
<accession>A0A0C9XJJ2</accession>
<evidence type="ECO:0000313" key="2">
    <source>
        <dbReference type="Proteomes" id="UP000054477"/>
    </source>
</evidence>
<organism evidence="1 2">
    <name type="scientific">Laccaria amethystina LaAM-08-1</name>
    <dbReference type="NCBI Taxonomy" id="1095629"/>
    <lineage>
        <taxon>Eukaryota</taxon>
        <taxon>Fungi</taxon>
        <taxon>Dikarya</taxon>
        <taxon>Basidiomycota</taxon>
        <taxon>Agaricomycotina</taxon>
        <taxon>Agaricomycetes</taxon>
        <taxon>Agaricomycetidae</taxon>
        <taxon>Agaricales</taxon>
        <taxon>Agaricineae</taxon>
        <taxon>Hydnangiaceae</taxon>
        <taxon>Laccaria</taxon>
    </lineage>
</organism>
<gene>
    <name evidence="1" type="ORF">K443DRAFT_367941</name>
</gene>
<reference evidence="1 2" key="1">
    <citation type="submission" date="2014-04" db="EMBL/GenBank/DDBJ databases">
        <authorList>
            <consortium name="DOE Joint Genome Institute"/>
            <person name="Kuo A."/>
            <person name="Kohler A."/>
            <person name="Nagy L.G."/>
            <person name="Floudas D."/>
            <person name="Copeland A."/>
            <person name="Barry K.W."/>
            <person name="Cichocki N."/>
            <person name="Veneault-Fourrey C."/>
            <person name="LaButti K."/>
            <person name="Lindquist E.A."/>
            <person name="Lipzen A."/>
            <person name="Lundell T."/>
            <person name="Morin E."/>
            <person name="Murat C."/>
            <person name="Sun H."/>
            <person name="Tunlid A."/>
            <person name="Henrissat B."/>
            <person name="Grigoriev I.V."/>
            <person name="Hibbett D.S."/>
            <person name="Martin F."/>
            <person name="Nordberg H.P."/>
            <person name="Cantor M.N."/>
            <person name="Hua S.X."/>
        </authorList>
    </citation>
    <scope>NUCLEOTIDE SEQUENCE [LARGE SCALE GENOMIC DNA]</scope>
    <source>
        <strain evidence="1 2">LaAM-08-1</strain>
    </source>
</reference>
<protein>
    <submittedName>
        <fullName evidence="1">Uncharacterized protein</fullName>
    </submittedName>
</protein>
<keyword evidence="2" id="KW-1185">Reference proteome</keyword>